<keyword evidence="2" id="KW-0067">ATP-binding</keyword>
<dbReference type="Pfam" id="PF00271">
    <property type="entry name" value="Helicase_C"/>
    <property type="match status" value="1"/>
</dbReference>
<dbReference type="PANTHER" id="PTHR45629:SF7">
    <property type="entry name" value="DNA EXCISION REPAIR PROTEIN ERCC-6-RELATED"/>
    <property type="match status" value="1"/>
</dbReference>
<name>A0A8C4X0N0_EPTBU</name>
<evidence type="ECO:0000256" key="2">
    <source>
        <dbReference type="ARBA" id="ARBA00022806"/>
    </source>
</evidence>
<proteinExistence type="predicted"/>
<feature type="region of interest" description="Disordered" evidence="3">
    <location>
        <begin position="340"/>
        <end position="364"/>
    </location>
</feature>
<feature type="domain" description="Helicase C-terminal" evidence="4">
    <location>
        <begin position="82"/>
        <end position="243"/>
    </location>
</feature>
<dbReference type="GeneTree" id="ENSGT00940000156837"/>
<protein>
    <recommendedName>
        <fullName evidence="4">Helicase C-terminal domain-containing protein</fullName>
    </recommendedName>
</protein>
<dbReference type="InterPro" id="IPR050496">
    <property type="entry name" value="SNF2_RAD54_helicase_repair"/>
</dbReference>
<dbReference type="CDD" id="cd18793">
    <property type="entry name" value="SF2_C_SNF"/>
    <property type="match status" value="1"/>
</dbReference>
<evidence type="ECO:0000259" key="4">
    <source>
        <dbReference type="PROSITE" id="PS51194"/>
    </source>
</evidence>
<dbReference type="PROSITE" id="PS51194">
    <property type="entry name" value="HELICASE_CTER"/>
    <property type="match status" value="1"/>
</dbReference>
<dbReference type="SMART" id="SM00490">
    <property type="entry name" value="HELICc"/>
    <property type="match status" value="1"/>
</dbReference>
<evidence type="ECO:0000256" key="1">
    <source>
        <dbReference type="ARBA" id="ARBA00022801"/>
    </source>
</evidence>
<dbReference type="GO" id="GO:0004386">
    <property type="term" value="F:helicase activity"/>
    <property type="evidence" value="ECO:0007669"/>
    <property type="project" value="UniProtKB-KW"/>
</dbReference>
<evidence type="ECO:0000313" key="6">
    <source>
        <dbReference type="Proteomes" id="UP000694388"/>
    </source>
</evidence>
<dbReference type="OMA" id="CPCTHEN"/>
<dbReference type="AlphaFoldDB" id="A0A8C4X0N0"/>
<dbReference type="GO" id="GO:0016787">
    <property type="term" value="F:hydrolase activity"/>
    <property type="evidence" value="ECO:0007669"/>
    <property type="project" value="UniProtKB-KW"/>
</dbReference>
<keyword evidence="2" id="KW-0347">Helicase</keyword>
<keyword evidence="1" id="KW-0378">Hydrolase</keyword>
<evidence type="ECO:0000256" key="3">
    <source>
        <dbReference type="SAM" id="MobiDB-lite"/>
    </source>
</evidence>
<dbReference type="InterPro" id="IPR001650">
    <property type="entry name" value="Helicase_C-like"/>
</dbReference>
<dbReference type="GO" id="GO:0015616">
    <property type="term" value="F:DNA translocase activity"/>
    <property type="evidence" value="ECO:0007669"/>
    <property type="project" value="TreeGrafter"/>
</dbReference>
<sequence length="385" mass="44026">MMFTLDAPWQLLATKRSPLSELNVLKKLCDHPRLLSARACNILGLDDDLHTGVFDDKIQGSAFDISHVSDESLLQESGKLVFLFGLLKQLQHEGHRTLIFSQSCKMLDIIHRILKNAHFKVIRIDGTIKKLGQRDKLIHTFQNDKSYEVFLLSMQVGGVGLTLTAANRVVIFDPSWNPAIDAQAIDRAYRIGQAQNVIIYRLITCGTVEEKIYRRQVFKESIIRQSTGDEKNPMRYFTQQDLRELFVLDDTHVSQTQQQLEQLHGTGRKTDPTLDEHIAFLHSLDMFGISDHDLMHTSVIEVEDSSGTEYIEARVRKAEERIMAESEVQSHLRAQIFAGTEPPVEPNWRQRSVPRSRKKSTNQARPTINTGWTLIFLFCSIKSEM</sequence>
<evidence type="ECO:0000313" key="5">
    <source>
        <dbReference type="Ensembl" id="ENSEBUP00000024749.1"/>
    </source>
</evidence>
<reference evidence="5" key="2">
    <citation type="submission" date="2025-09" db="UniProtKB">
        <authorList>
            <consortium name="Ensembl"/>
        </authorList>
    </citation>
    <scope>IDENTIFICATION</scope>
</reference>
<accession>A0A8C4X0N0</accession>
<dbReference type="InterPro" id="IPR027417">
    <property type="entry name" value="P-loop_NTPase"/>
</dbReference>
<dbReference type="Proteomes" id="UP000694388">
    <property type="component" value="Unplaced"/>
</dbReference>
<keyword evidence="6" id="KW-1185">Reference proteome</keyword>
<dbReference type="Gene3D" id="3.40.50.300">
    <property type="entry name" value="P-loop containing nucleotide triphosphate hydrolases"/>
    <property type="match status" value="1"/>
</dbReference>
<dbReference type="Ensembl" id="ENSEBUT00000025325.1">
    <property type="protein sequence ID" value="ENSEBUP00000024749.1"/>
    <property type="gene ID" value="ENSEBUG00000015280.1"/>
</dbReference>
<dbReference type="SUPFAM" id="SSF52540">
    <property type="entry name" value="P-loop containing nucleoside triphosphate hydrolases"/>
    <property type="match status" value="1"/>
</dbReference>
<dbReference type="PANTHER" id="PTHR45629">
    <property type="entry name" value="SNF2/RAD54 FAMILY MEMBER"/>
    <property type="match status" value="1"/>
</dbReference>
<reference evidence="5" key="1">
    <citation type="submission" date="2025-08" db="UniProtKB">
        <authorList>
            <consortium name="Ensembl"/>
        </authorList>
    </citation>
    <scope>IDENTIFICATION</scope>
</reference>
<keyword evidence="2" id="KW-0547">Nucleotide-binding</keyword>
<dbReference type="InterPro" id="IPR049730">
    <property type="entry name" value="SNF2/RAD54-like_C"/>
</dbReference>
<organism evidence="5 6">
    <name type="scientific">Eptatretus burgeri</name>
    <name type="common">Inshore hagfish</name>
    <dbReference type="NCBI Taxonomy" id="7764"/>
    <lineage>
        <taxon>Eukaryota</taxon>
        <taxon>Metazoa</taxon>
        <taxon>Chordata</taxon>
        <taxon>Craniata</taxon>
        <taxon>Vertebrata</taxon>
        <taxon>Cyclostomata</taxon>
        <taxon>Myxini</taxon>
        <taxon>Myxiniformes</taxon>
        <taxon>Myxinidae</taxon>
        <taxon>Eptatretinae</taxon>
        <taxon>Eptatretus</taxon>
    </lineage>
</organism>